<dbReference type="InterPro" id="IPR032285">
    <property type="entry name" value="Metallophos_N"/>
</dbReference>
<dbReference type="Gene3D" id="2.60.40.10">
    <property type="entry name" value="Immunoglobulins"/>
    <property type="match status" value="1"/>
</dbReference>
<dbReference type="InterPro" id="IPR018391">
    <property type="entry name" value="PQQ_b-propeller_rpt"/>
</dbReference>
<dbReference type="InterPro" id="IPR011047">
    <property type="entry name" value="Quinoprotein_ADH-like_sf"/>
</dbReference>
<evidence type="ECO:0000259" key="3">
    <source>
        <dbReference type="Pfam" id="PF13360"/>
    </source>
</evidence>
<dbReference type="InterPro" id="IPR002372">
    <property type="entry name" value="PQQ_rpt_dom"/>
</dbReference>
<evidence type="ECO:0000256" key="1">
    <source>
        <dbReference type="SAM" id="SignalP"/>
    </source>
</evidence>
<feature type="chain" id="PRO_5047070010" evidence="1">
    <location>
        <begin position="20"/>
        <end position="789"/>
    </location>
</feature>
<dbReference type="PANTHER" id="PTHR34512">
    <property type="entry name" value="CELL SURFACE PROTEIN"/>
    <property type="match status" value="1"/>
</dbReference>
<dbReference type="Gene3D" id="2.40.10.480">
    <property type="match status" value="2"/>
</dbReference>
<dbReference type="Pfam" id="PF16371">
    <property type="entry name" value="MetallophosN"/>
    <property type="match status" value="1"/>
</dbReference>
<evidence type="ECO:0000259" key="2">
    <source>
        <dbReference type="Pfam" id="PF00149"/>
    </source>
</evidence>
<feature type="domain" description="Pyrrolo-quinoline quinone repeat" evidence="3">
    <location>
        <begin position="438"/>
        <end position="616"/>
    </location>
</feature>
<evidence type="ECO:0000313" key="5">
    <source>
        <dbReference type="EMBL" id="MFD2548316.1"/>
    </source>
</evidence>
<reference evidence="6" key="1">
    <citation type="journal article" date="2019" name="Int. J. Syst. Evol. Microbiol.">
        <title>The Global Catalogue of Microorganisms (GCM) 10K type strain sequencing project: providing services to taxonomists for standard genome sequencing and annotation.</title>
        <authorList>
            <consortium name="The Broad Institute Genomics Platform"/>
            <consortium name="The Broad Institute Genome Sequencing Center for Infectious Disease"/>
            <person name="Wu L."/>
            <person name="Ma J."/>
        </authorList>
    </citation>
    <scope>NUCLEOTIDE SEQUENCE [LARGE SCALE GENOMIC DNA]</scope>
    <source>
        <strain evidence="6">KCTC 42662</strain>
    </source>
</reference>
<dbReference type="RefSeq" id="WP_380903953.1">
    <property type="nucleotide sequence ID" value="NZ_JBHUEG010000001.1"/>
</dbReference>
<protein>
    <submittedName>
        <fullName evidence="5">PQQ-binding-like beta-propeller repeat protein</fullName>
    </submittedName>
</protein>
<accession>A0ABW5KL32</accession>
<keyword evidence="1" id="KW-0732">Signal</keyword>
<name>A0ABW5KL32_9SPHI</name>
<feature type="signal peptide" evidence="1">
    <location>
        <begin position="1"/>
        <end position="19"/>
    </location>
</feature>
<dbReference type="SMART" id="SM00564">
    <property type="entry name" value="PQQ"/>
    <property type="match status" value="7"/>
</dbReference>
<keyword evidence="6" id="KW-1185">Reference proteome</keyword>
<evidence type="ECO:0000259" key="4">
    <source>
        <dbReference type="Pfam" id="PF16371"/>
    </source>
</evidence>
<evidence type="ECO:0000313" key="6">
    <source>
        <dbReference type="Proteomes" id="UP001597545"/>
    </source>
</evidence>
<dbReference type="InterPro" id="IPR013783">
    <property type="entry name" value="Ig-like_fold"/>
</dbReference>
<dbReference type="Pfam" id="PF13360">
    <property type="entry name" value="PQQ_2"/>
    <property type="match status" value="1"/>
</dbReference>
<comment type="caution">
    <text evidence="5">The sequence shown here is derived from an EMBL/GenBank/DDBJ whole genome shotgun (WGS) entry which is preliminary data.</text>
</comment>
<dbReference type="InterPro" id="IPR004843">
    <property type="entry name" value="Calcineurin-like_PHP"/>
</dbReference>
<dbReference type="Gene3D" id="2.130.10.10">
    <property type="entry name" value="YVTN repeat-like/Quinoprotein amine dehydrogenase"/>
    <property type="match status" value="1"/>
</dbReference>
<proteinExistence type="predicted"/>
<dbReference type="InterPro" id="IPR029052">
    <property type="entry name" value="Metallo-depent_PP-like"/>
</dbReference>
<dbReference type="Gene3D" id="3.60.21.10">
    <property type="match status" value="1"/>
</dbReference>
<sequence length="789" mass="89192">MKRFTSILLVIFSALSSFSQEIHGSVFEDLNQNSLFDPDEEGVENIRVSDGYQIVKTRKNGDYRLTPHPAARFLFVTTPSGYKNSQKHYIPLEEARKNAAFSLVKDTVQQPDYLRFVQVTDTETPLYGPWIDNVRNFAKKQQVSFVMHTGDICYETGMRFHAQQVNSRLIGKPVYYTVGNHDLVKGEYGEKLFEDLFGPTYYSFEAGPAHFVVTPMPHGDYKPSYTADQIIRWLKKDLALKDPDKPLIFINHDFFTGVNFVLRGEHEEIDLQAFNLQAWLYGHWHNNYVFKQNGVYVVCSGAPNKGGIDNSAGQFLAIDINKDGVKDIRSIYTNLQSHIQILPIPMDRTDILPIDVIAYDSERQITNVVADIYDKRGHRISSTALSPVGAWHWQQAIPARPELQVQEICVTISYADGQYDIRKHRVEDDSGPAASPLKIIWRKTLGGNIWKTRPLVVDNQLFIGTMDDGLGRQQALYALSKEDGKQLWKAPTTNSIKHTLHYVDGILLATDVAGRVYALNGRDGDIKWTKALTETSRIPTFVSGPALLDHTYYTGLGDRLSAFDIFTGETRWRATEKVGGEATPAAFEVTDKMLYTGINWNALFAYDRETGQFRWKRNDDGLRFRSGGVTVHRDTLYTTGLNGLFKLDPRTGKTLFQRTTTDDFKVMASPLITENLLIMPTSTAGIKAFDRATLTEKWQFQTGEALVYTAPYSTPDQRQIVATVESNVIESEGNLYFGASDGYFYILDMDGNLQQKVKIGAPIFADPFIDNDRIYVADFSGTVTCLERR</sequence>
<dbReference type="Pfam" id="PF00149">
    <property type="entry name" value="Metallophos"/>
    <property type="match status" value="1"/>
</dbReference>
<dbReference type="PANTHER" id="PTHR34512:SF30">
    <property type="entry name" value="OUTER MEMBRANE PROTEIN ASSEMBLY FACTOR BAMB"/>
    <property type="match status" value="1"/>
</dbReference>
<organism evidence="5 6">
    <name type="scientific">Sphingobacterium suaedae</name>
    <dbReference type="NCBI Taxonomy" id="1686402"/>
    <lineage>
        <taxon>Bacteria</taxon>
        <taxon>Pseudomonadati</taxon>
        <taxon>Bacteroidota</taxon>
        <taxon>Sphingobacteriia</taxon>
        <taxon>Sphingobacteriales</taxon>
        <taxon>Sphingobacteriaceae</taxon>
        <taxon>Sphingobacterium</taxon>
    </lineage>
</organism>
<dbReference type="EMBL" id="JBHULR010000004">
    <property type="protein sequence ID" value="MFD2548316.1"/>
    <property type="molecule type" value="Genomic_DNA"/>
</dbReference>
<dbReference type="SUPFAM" id="SSF56300">
    <property type="entry name" value="Metallo-dependent phosphatases"/>
    <property type="match status" value="1"/>
</dbReference>
<feature type="domain" description="Calcineurin-like phosphoesterase N-terminal" evidence="4">
    <location>
        <begin position="39"/>
        <end position="89"/>
    </location>
</feature>
<feature type="domain" description="Calcineurin-like phosphoesterase" evidence="2">
    <location>
        <begin position="115"/>
        <end position="286"/>
    </location>
</feature>
<dbReference type="SUPFAM" id="SSF50998">
    <property type="entry name" value="Quinoprotein alcohol dehydrogenase-like"/>
    <property type="match status" value="2"/>
</dbReference>
<gene>
    <name evidence="5" type="ORF">ACFSR5_11750</name>
</gene>
<dbReference type="InterPro" id="IPR015943">
    <property type="entry name" value="WD40/YVTN_repeat-like_dom_sf"/>
</dbReference>
<dbReference type="Proteomes" id="UP001597545">
    <property type="component" value="Unassembled WGS sequence"/>
</dbReference>